<protein>
    <submittedName>
        <fullName evidence="2">Uncharacterized protein</fullName>
    </submittedName>
</protein>
<accession>A0ABD5RWJ5</accession>
<keyword evidence="1" id="KW-0472">Membrane</keyword>
<evidence type="ECO:0000256" key="1">
    <source>
        <dbReference type="SAM" id="Phobius"/>
    </source>
</evidence>
<dbReference type="EMBL" id="JBHSWU010000005">
    <property type="protein sequence ID" value="MFC6723127.1"/>
    <property type="molecule type" value="Genomic_DNA"/>
</dbReference>
<reference evidence="2 3" key="1">
    <citation type="journal article" date="2019" name="Int. J. Syst. Evol. Microbiol.">
        <title>The Global Catalogue of Microorganisms (GCM) 10K type strain sequencing project: providing services to taxonomists for standard genome sequencing and annotation.</title>
        <authorList>
            <consortium name="The Broad Institute Genomics Platform"/>
            <consortium name="The Broad Institute Genome Sequencing Center for Infectious Disease"/>
            <person name="Wu L."/>
            <person name="Ma J."/>
        </authorList>
    </citation>
    <scope>NUCLEOTIDE SEQUENCE [LARGE SCALE GENOMIC DNA]</scope>
    <source>
        <strain evidence="2 3">NBRC 111368</strain>
    </source>
</reference>
<keyword evidence="1" id="KW-1133">Transmembrane helix</keyword>
<evidence type="ECO:0000313" key="2">
    <source>
        <dbReference type="EMBL" id="MFC6723127.1"/>
    </source>
</evidence>
<evidence type="ECO:0000313" key="3">
    <source>
        <dbReference type="Proteomes" id="UP001596328"/>
    </source>
</evidence>
<dbReference type="Proteomes" id="UP001596328">
    <property type="component" value="Unassembled WGS sequence"/>
</dbReference>
<keyword evidence="3" id="KW-1185">Reference proteome</keyword>
<organism evidence="2 3">
    <name type="scientific">Halobium palmae</name>
    <dbReference type="NCBI Taxonomy" id="1776492"/>
    <lineage>
        <taxon>Archaea</taxon>
        <taxon>Methanobacteriati</taxon>
        <taxon>Methanobacteriota</taxon>
        <taxon>Stenosarchaea group</taxon>
        <taxon>Halobacteria</taxon>
        <taxon>Halobacteriales</taxon>
        <taxon>Haloferacaceae</taxon>
        <taxon>Halobium</taxon>
    </lineage>
</organism>
<dbReference type="AlphaFoldDB" id="A0ABD5RWJ5"/>
<feature type="transmembrane region" description="Helical" evidence="1">
    <location>
        <begin position="140"/>
        <end position="160"/>
    </location>
</feature>
<comment type="caution">
    <text evidence="2">The sequence shown here is derived from an EMBL/GenBank/DDBJ whole genome shotgun (WGS) entry which is preliminary data.</text>
</comment>
<sequence length="170" mass="18692">MWVADAFTVLGLIIDIVGAVLIIGTDWRMTQRLGDRLNSSLPRLREAVEYMKEDGAELRPGENDDRFELLFNAVYGDEDAPSLKPPVERHLIQQPEGSGSSVAFVYKGGDGGLGKRILNPGEVEEKAEQYAQRWYFETGVSWLISGFVLQIVATVLPYLLPGVGAVDAPV</sequence>
<gene>
    <name evidence="2" type="ORF">ACFQE1_01715</name>
</gene>
<feature type="transmembrane region" description="Helical" evidence="1">
    <location>
        <begin position="6"/>
        <end position="27"/>
    </location>
</feature>
<name>A0ABD5RWJ5_9EURY</name>
<proteinExistence type="predicted"/>
<keyword evidence="1" id="KW-0812">Transmembrane</keyword>